<name>A0ABS0D5G2_9NOCA</name>
<keyword evidence="1" id="KW-0812">Transmembrane</keyword>
<feature type="transmembrane region" description="Helical" evidence="1">
    <location>
        <begin position="344"/>
        <end position="362"/>
    </location>
</feature>
<comment type="caution">
    <text evidence="2">The sequence shown here is derived from an EMBL/GenBank/DDBJ whole genome shotgun (WGS) entry which is preliminary data.</text>
</comment>
<accession>A0ABS0D5G2</accession>
<evidence type="ECO:0000313" key="3">
    <source>
        <dbReference type="Proteomes" id="UP000707731"/>
    </source>
</evidence>
<protein>
    <recommendedName>
        <fullName evidence="4">Integral membrane protein</fullName>
    </recommendedName>
</protein>
<feature type="transmembrane region" description="Helical" evidence="1">
    <location>
        <begin position="405"/>
        <end position="422"/>
    </location>
</feature>
<evidence type="ECO:0000313" key="2">
    <source>
        <dbReference type="EMBL" id="MBF6353710.1"/>
    </source>
</evidence>
<keyword evidence="1" id="KW-0472">Membrane</keyword>
<keyword evidence="3" id="KW-1185">Reference proteome</keyword>
<proteinExistence type="predicted"/>
<feature type="transmembrane region" description="Helical" evidence="1">
    <location>
        <begin position="265"/>
        <end position="283"/>
    </location>
</feature>
<feature type="transmembrane region" description="Helical" evidence="1">
    <location>
        <begin position="428"/>
        <end position="449"/>
    </location>
</feature>
<sequence>MSMDSASSGSENAAALTTGERAELERLRAELAELRAAGPRATAPDGRHRWRWFAVLLLSVLIAVLAITSVLSRYARSEILDTDRYLATVAPLATNPALQKEISAKISDAILARIDVESITADALAAVTESVPAVQNRPRIDRAIEGLAPVIARQAQDFVDETVGSFVHSEQFEDLWLQANRTAHTALVAVATGRAAPESVNIDESGTVTLSLGPMIENVKARLIDRGFTFAEKLPVVDEQFVLFRSPELVRAQRAIDNLDRAATVLPWITIAAAVAAVAVAPAGRRRRALAVVGLATAVGMLVLALVVLITRAMYLDRVPADVLAPDAARAIIDTVLTPLRTSLRAVAAAGGVIAIAAYLAGDSSSAVAVRRGFGRGMDAIAAGLRRSRPPKRVHMAIHRLRNPLRWSIVAVAAALLMFWSYPTGLVVVGIALGALLALLALELLMLPARTERPRTERPRTERQ</sequence>
<evidence type="ECO:0008006" key="4">
    <source>
        <dbReference type="Google" id="ProtNLM"/>
    </source>
</evidence>
<organism evidence="2 3">
    <name type="scientific">Nocardia higoensis</name>
    <dbReference type="NCBI Taxonomy" id="228599"/>
    <lineage>
        <taxon>Bacteria</taxon>
        <taxon>Bacillati</taxon>
        <taxon>Actinomycetota</taxon>
        <taxon>Actinomycetes</taxon>
        <taxon>Mycobacteriales</taxon>
        <taxon>Nocardiaceae</taxon>
        <taxon>Nocardia</taxon>
    </lineage>
</organism>
<dbReference type="RefSeq" id="WP_195000581.1">
    <property type="nucleotide sequence ID" value="NZ_JADLQN010000001.1"/>
</dbReference>
<feature type="transmembrane region" description="Helical" evidence="1">
    <location>
        <begin position="290"/>
        <end position="310"/>
    </location>
</feature>
<gene>
    <name evidence="2" type="ORF">IU449_03960</name>
</gene>
<dbReference type="Proteomes" id="UP000707731">
    <property type="component" value="Unassembled WGS sequence"/>
</dbReference>
<feature type="transmembrane region" description="Helical" evidence="1">
    <location>
        <begin position="50"/>
        <end position="71"/>
    </location>
</feature>
<dbReference type="EMBL" id="JADLQN010000001">
    <property type="protein sequence ID" value="MBF6353710.1"/>
    <property type="molecule type" value="Genomic_DNA"/>
</dbReference>
<evidence type="ECO:0000256" key="1">
    <source>
        <dbReference type="SAM" id="Phobius"/>
    </source>
</evidence>
<keyword evidence="1" id="KW-1133">Transmembrane helix</keyword>
<reference evidence="2 3" key="1">
    <citation type="submission" date="2020-10" db="EMBL/GenBank/DDBJ databases">
        <title>Identification of Nocardia species via Next-generation sequencing and recognition of intraspecies genetic diversity.</title>
        <authorList>
            <person name="Li P."/>
            <person name="Li P."/>
            <person name="Lu B."/>
        </authorList>
    </citation>
    <scope>NUCLEOTIDE SEQUENCE [LARGE SCALE GENOMIC DNA]</scope>
    <source>
        <strain evidence="2 3">BJ06-0143</strain>
    </source>
</reference>